<evidence type="ECO:0000313" key="3">
    <source>
        <dbReference type="Proteomes" id="UP001149822"/>
    </source>
</evidence>
<evidence type="ECO:0000256" key="1">
    <source>
        <dbReference type="SAM" id="Phobius"/>
    </source>
</evidence>
<keyword evidence="1" id="KW-0812">Transmembrane</keyword>
<gene>
    <name evidence="2" type="ORF">OU682_16960</name>
</gene>
<sequence>MEQTKTFSLSDHLGPLTPALEWVVVVIELFAIAILLLGLLQFARAFVSGGIKQRDAHERSHGLNLGRLTLGRHILSGLEVLIVADLIRTMLHLTLDNITLLGGLVAIRSLISFFLERELTHLRQEDDPK</sequence>
<dbReference type="PANTHER" id="PTHR38468:SF1">
    <property type="entry name" value="SLL0939 PROTEIN"/>
    <property type="match status" value="1"/>
</dbReference>
<keyword evidence="1" id="KW-1133">Transmembrane helix</keyword>
<protein>
    <submittedName>
        <fullName evidence="2">DUF1622 domain-containing protein</fullName>
    </submittedName>
</protein>
<evidence type="ECO:0000313" key="2">
    <source>
        <dbReference type="EMBL" id="MCZ0963303.1"/>
    </source>
</evidence>
<dbReference type="RefSeq" id="WP_268943377.1">
    <property type="nucleotide sequence ID" value="NZ_JAPTYD010000033.1"/>
</dbReference>
<keyword evidence="1" id="KW-0472">Membrane</keyword>
<comment type="caution">
    <text evidence="2">The sequence shown here is derived from an EMBL/GenBank/DDBJ whole genome shotgun (WGS) entry which is preliminary data.</text>
</comment>
<name>A0ABT4J849_9RHOB</name>
<accession>A0ABT4J849</accession>
<reference evidence="2" key="1">
    <citation type="submission" date="2022-12" db="EMBL/GenBank/DDBJ databases">
        <title>Paracoccus sp. EF6 isolated from a lake water.</title>
        <authorList>
            <person name="Liu H."/>
        </authorList>
    </citation>
    <scope>NUCLEOTIDE SEQUENCE</scope>
    <source>
        <strain evidence="2">EF6</strain>
    </source>
</reference>
<dbReference type="Pfam" id="PF07784">
    <property type="entry name" value="DUF1622"/>
    <property type="match status" value="1"/>
</dbReference>
<keyword evidence="3" id="KW-1185">Reference proteome</keyword>
<dbReference type="Proteomes" id="UP001149822">
    <property type="component" value="Unassembled WGS sequence"/>
</dbReference>
<dbReference type="EMBL" id="JAPTYD010000033">
    <property type="protein sequence ID" value="MCZ0963303.1"/>
    <property type="molecule type" value="Genomic_DNA"/>
</dbReference>
<dbReference type="PANTHER" id="PTHR38468">
    <property type="entry name" value="SLL0939 PROTEIN"/>
    <property type="match status" value="1"/>
</dbReference>
<feature type="transmembrane region" description="Helical" evidence="1">
    <location>
        <begin position="20"/>
        <end position="47"/>
    </location>
</feature>
<proteinExistence type="predicted"/>
<dbReference type="InterPro" id="IPR012427">
    <property type="entry name" value="DUF1622"/>
</dbReference>
<organism evidence="2 3">
    <name type="scientific">Paracoccus benzoatiresistens</name>
    <dbReference type="NCBI Taxonomy" id="2997341"/>
    <lineage>
        <taxon>Bacteria</taxon>
        <taxon>Pseudomonadati</taxon>
        <taxon>Pseudomonadota</taxon>
        <taxon>Alphaproteobacteria</taxon>
        <taxon>Rhodobacterales</taxon>
        <taxon>Paracoccaceae</taxon>
        <taxon>Paracoccus</taxon>
    </lineage>
</organism>